<keyword evidence="3 8" id="KW-0436">Ligase</keyword>
<dbReference type="GO" id="GO:0006400">
    <property type="term" value="P:tRNA modification"/>
    <property type="evidence" value="ECO:0007669"/>
    <property type="project" value="UniProtKB-UniRule"/>
</dbReference>
<dbReference type="PANTHER" id="PTHR43033">
    <property type="entry name" value="TRNA(ILE)-LYSIDINE SYNTHASE-RELATED"/>
    <property type="match status" value="1"/>
</dbReference>
<dbReference type="Gene3D" id="3.40.50.620">
    <property type="entry name" value="HUPs"/>
    <property type="match status" value="1"/>
</dbReference>
<dbReference type="SUPFAM" id="SSF56037">
    <property type="entry name" value="PheT/TilS domain"/>
    <property type="match status" value="1"/>
</dbReference>
<dbReference type="InterPro" id="IPR015262">
    <property type="entry name" value="tRNA_Ile_lys_synt_subst-bd"/>
</dbReference>
<keyword evidence="4 8" id="KW-0819">tRNA processing</keyword>
<dbReference type="InterPro" id="IPR012796">
    <property type="entry name" value="Lysidine-tRNA-synth_C"/>
</dbReference>
<dbReference type="AlphaFoldDB" id="A0A5C8P019"/>
<evidence type="ECO:0000256" key="4">
    <source>
        <dbReference type="ARBA" id="ARBA00022694"/>
    </source>
</evidence>
<proteinExistence type="inferred from homology"/>
<dbReference type="Pfam" id="PF01171">
    <property type="entry name" value="ATP_bind_3"/>
    <property type="match status" value="1"/>
</dbReference>
<comment type="function">
    <text evidence="8">Ligates lysine onto the cytidine present at position 34 of the AUA codon-specific tRNA(Ile) that contains the anticodon CAU, in an ATP-dependent manner. Cytidine is converted to lysidine, thus changing the amino acid specificity of the tRNA from methionine to isoleucine.</text>
</comment>
<evidence type="ECO:0000256" key="3">
    <source>
        <dbReference type="ARBA" id="ARBA00022598"/>
    </source>
</evidence>
<keyword evidence="11" id="KW-1185">Reference proteome</keyword>
<dbReference type="OrthoDB" id="9807403at2"/>
<dbReference type="EC" id="6.3.4.19" evidence="8"/>
<comment type="caution">
    <text evidence="10">The sequence shown here is derived from an EMBL/GenBank/DDBJ whole genome shotgun (WGS) entry which is preliminary data.</text>
</comment>
<evidence type="ECO:0000256" key="8">
    <source>
        <dbReference type="HAMAP-Rule" id="MF_01161"/>
    </source>
</evidence>
<dbReference type="Pfam" id="PF09179">
    <property type="entry name" value="TilS"/>
    <property type="match status" value="1"/>
</dbReference>
<sequence length="487" mass="52886">MASSRRPGRADPGPVEALEAALAPLGASARAAVAFSGGLDSTVLLHAAAQVLPAGRLLALHVDHGLQAASAEWAIQCARQAAALGVDFRTRRLAGSPARGESLEAWAREHRYAALAEMAAESGVSVMLTAHHADDQIETFLLRLARGAGLDGLVGIEVDLTRDGLRLMRPLLALSRRCIEAWARESALSWIEDPSNADERVARNALRRQLMPAIDRVLPSLRHRLPDTLASLREARDRIRALELRDLAGVEVDTREFGLCLSLSAWRALPVARRPGVLRRWLAECGVRMPSRARLAEIARQLESPRKDAQAAMSHDGCVVRRYRDLVILAPAAAGFAPGGRAPEGVPAAGTVPLGAAREARSVPIDWAGEGRIDCPGLGGWLLIEPVLEPGRPGLGADDLRAPDLVLRPRTGGERLRTRPGGPHRSLKNLFQEQGVPPWLRPCLPILWSRGHPVWVPRLGIDADRVATQGERYRLEWIILDKIIKNK</sequence>
<evidence type="ECO:0000256" key="1">
    <source>
        <dbReference type="ARBA" id="ARBA00004496"/>
    </source>
</evidence>
<dbReference type="SMART" id="SM00977">
    <property type="entry name" value="TilS_C"/>
    <property type="match status" value="1"/>
</dbReference>
<dbReference type="Gene3D" id="1.20.59.20">
    <property type="match status" value="1"/>
</dbReference>
<organism evidence="10 11">
    <name type="scientific">Zeimonas arvi</name>
    <dbReference type="NCBI Taxonomy" id="2498847"/>
    <lineage>
        <taxon>Bacteria</taxon>
        <taxon>Pseudomonadati</taxon>
        <taxon>Pseudomonadota</taxon>
        <taxon>Betaproteobacteria</taxon>
        <taxon>Burkholderiales</taxon>
        <taxon>Burkholderiaceae</taxon>
        <taxon>Zeimonas</taxon>
    </lineage>
</organism>
<evidence type="ECO:0000256" key="6">
    <source>
        <dbReference type="ARBA" id="ARBA00022840"/>
    </source>
</evidence>
<keyword evidence="2 8" id="KW-0963">Cytoplasm</keyword>
<keyword evidence="6 8" id="KW-0067">ATP-binding</keyword>
<reference evidence="10 11" key="1">
    <citation type="submission" date="2019-06" db="EMBL/GenBank/DDBJ databases">
        <title>Quisquiliibacterium sp. nov., isolated from a maize field.</title>
        <authorList>
            <person name="Lin S.-Y."/>
            <person name="Tsai C.-F."/>
            <person name="Young C.-C."/>
        </authorList>
    </citation>
    <scope>NUCLEOTIDE SEQUENCE [LARGE SCALE GENOMIC DNA]</scope>
    <source>
        <strain evidence="10 11">CC-CFT501</strain>
    </source>
</reference>
<dbReference type="CDD" id="cd01992">
    <property type="entry name" value="TilS_N"/>
    <property type="match status" value="1"/>
</dbReference>
<dbReference type="NCBIfam" id="TIGR02432">
    <property type="entry name" value="lysidine_TilS_N"/>
    <property type="match status" value="1"/>
</dbReference>
<dbReference type="InterPro" id="IPR012795">
    <property type="entry name" value="tRNA_Ile_lys_synt_N"/>
</dbReference>
<accession>A0A5C8P019</accession>
<protein>
    <recommendedName>
        <fullName evidence="8">tRNA(Ile)-lysidine synthase</fullName>
        <ecNumber evidence="8">6.3.4.19</ecNumber>
    </recommendedName>
    <alternativeName>
        <fullName evidence="8">tRNA(Ile)-2-lysyl-cytidine synthase</fullName>
    </alternativeName>
    <alternativeName>
        <fullName evidence="8">tRNA(Ile)-lysidine synthetase</fullName>
    </alternativeName>
</protein>
<dbReference type="GO" id="GO:0032267">
    <property type="term" value="F:tRNA(Ile)-lysidine synthase activity"/>
    <property type="evidence" value="ECO:0007669"/>
    <property type="project" value="UniProtKB-EC"/>
</dbReference>
<dbReference type="Proteomes" id="UP000321548">
    <property type="component" value="Unassembled WGS sequence"/>
</dbReference>
<comment type="similarity">
    <text evidence="8">Belongs to the tRNA(Ile)-lysidine synthase family.</text>
</comment>
<evidence type="ECO:0000259" key="9">
    <source>
        <dbReference type="SMART" id="SM00977"/>
    </source>
</evidence>
<dbReference type="GO" id="GO:0005524">
    <property type="term" value="F:ATP binding"/>
    <property type="evidence" value="ECO:0007669"/>
    <property type="project" value="UniProtKB-UniRule"/>
</dbReference>
<feature type="binding site" evidence="8">
    <location>
        <begin position="36"/>
        <end position="41"/>
    </location>
    <ligand>
        <name>ATP</name>
        <dbReference type="ChEBI" id="CHEBI:30616"/>
    </ligand>
</feature>
<gene>
    <name evidence="8 10" type="primary">tilS</name>
    <name evidence="10" type="ORF">FHP08_04615</name>
</gene>
<evidence type="ECO:0000256" key="2">
    <source>
        <dbReference type="ARBA" id="ARBA00022490"/>
    </source>
</evidence>
<dbReference type="NCBIfam" id="TIGR02433">
    <property type="entry name" value="lysidine_TilS_C"/>
    <property type="match status" value="1"/>
</dbReference>
<comment type="catalytic activity">
    <reaction evidence="7 8">
        <text>cytidine(34) in tRNA(Ile2) + L-lysine + ATP = lysidine(34) in tRNA(Ile2) + AMP + diphosphate + H(+)</text>
        <dbReference type="Rhea" id="RHEA:43744"/>
        <dbReference type="Rhea" id="RHEA-COMP:10625"/>
        <dbReference type="Rhea" id="RHEA-COMP:10670"/>
        <dbReference type="ChEBI" id="CHEBI:15378"/>
        <dbReference type="ChEBI" id="CHEBI:30616"/>
        <dbReference type="ChEBI" id="CHEBI:32551"/>
        <dbReference type="ChEBI" id="CHEBI:33019"/>
        <dbReference type="ChEBI" id="CHEBI:82748"/>
        <dbReference type="ChEBI" id="CHEBI:83665"/>
        <dbReference type="ChEBI" id="CHEBI:456215"/>
        <dbReference type="EC" id="6.3.4.19"/>
    </reaction>
</comment>
<keyword evidence="5 8" id="KW-0547">Nucleotide-binding</keyword>
<dbReference type="PANTHER" id="PTHR43033:SF1">
    <property type="entry name" value="TRNA(ILE)-LYSIDINE SYNTHASE-RELATED"/>
    <property type="match status" value="1"/>
</dbReference>
<dbReference type="Pfam" id="PF11734">
    <property type="entry name" value="TilS_C"/>
    <property type="match status" value="1"/>
</dbReference>
<evidence type="ECO:0000313" key="10">
    <source>
        <dbReference type="EMBL" id="TXL66915.1"/>
    </source>
</evidence>
<evidence type="ECO:0000313" key="11">
    <source>
        <dbReference type="Proteomes" id="UP000321548"/>
    </source>
</evidence>
<dbReference type="EMBL" id="VDUY01000002">
    <property type="protein sequence ID" value="TXL66915.1"/>
    <property type="molecule type" value="Genomic_DNA"/>
</dbReference>
<name>A0A5C8P019_9BURK</name>
<dbReference type="HAMAP" id="MF_01161">
    <property type="entry name" value="tRNA_Ile_lys_synt"/>
    <property type="match status" value="1"/>
</dbReference>
<dbReference type="RefSeq" id="WP_147703164.1">
    <property type="nucleotide sequence ID" value="NZ_VDUY01000002.1"/>
</dbReference>
<comment type="subcellular location">
    <subcellularLocation>
        <location evidence="1 8">Cytoplasm</location>
    </subcellularLocation>
</comment>
<evidence type="ECO:0000256" key="5">
    <source>
        <dbReference type="ARBA" id="ARBA00022741"/>
    </source>
</evidence>
<dbReference type="InterPro" id="IPR012094">
    <property type="entry name" value="tRNA_Ile_lys_synt"/>
</dbReference>
<dbReference type="InterPro" id="IPR014729">
    <property type="entry name" value="Rossmann-like_a/b/a_fold"/>
</dbReference>
<dbReference type="SUPFAM" id="SSF82829">
    <property type="entry name" value="MesJ substrate recognition domain-like"/>
    <property type="match status" value="1"/>
</dbReference>
<comment type="domain">
    <text evidence="8">The N-terminal region contains the highly conserved SGGXDS motif, predicted to be a P-loop motif involved in ATP binding.</text>
</comment>
<dbReference type="InterPro" id="IPR011063">
    <property type="entry name" value="TilS/TtcA_N"/>
</dbReference>
<dbReference type="SUPFAM" id="SSF52402">
    <property type="entry name" value="Adenine nucleotide alpha hydrolases-like"/>
    <property type="match status" value="1"/>
</dbReference>
<dbReference type="GO" id="GO:0005737">
    <property type="term" value="C:cytoplasm"/>
    <property type="evidence" value="ECO:0007669"/>
    <property type="project" value="UniProtKB-SubCell"/>
</dbReference>
<feature type="domain" description="Lysidine-tRNA(Ile) synthetase C-terminal" evidence="9">
    <location>
        <begin position="405"/>
        <end position="477"/>
    </location>
</feature>
<evidence type="ECO:0000256" key="7">
    <source>
        <dbReference type="ARBA" id="ARBA00048539"/>
    </source>
</evidence>